<feature type="transmembrane region" description="Helical" evidence="5">
    <location>
        <begin position="69"/>
        <end position="90"/>
    </location>
</feature>
<feature type="transmembrane region" description="Helical" evidence="5">
    <location>
        <begin position="239"/>
        <end position="262"/>
    </location>
</feature>
<gene>
    <name evidence="6" type="ORF">BKA23_0008</name>
</gene>
<keyword evidence="7" id="KW-1185">Reference proteome</keyword>
<proteinExistence type="predicted"/>
<dbReference type="PANTHER" id="PTHR33514">
    <property type="entry name" value="PROTEIN ABCI12, CHLOROPLASTIC"/>
    <property type="match status" value="1"/>
</dbReference>
<organism evidence="6 7">
    <name type="scientific">Rudaeicoccus suwonensis</name>
    <dbReference type="NCBI Taxonomy" id="657409"/>
    <lineage>
        <taxon>Bacteria</taxon>
        <taxon>Bacillati</taxon>
        <taxon>Actinomycetota</taxon>
        <taxon>Actinomycetes</taxon>
        <taxon>Micrococcales</taxon>
        <taxon>Dermacoccaceae</taxon>
        <taxon>Rudaeicoccus</taxon>
    </lineage>
</organism>
<dbReference type="PANTHER" id="PTHR33514:SF15">
    <property type="entry name" value="COBALT TRANSPORT PROTEIN"/>
    <property type="match status" value="1"/>
</dbReference>
<dbReference type="GO" id="GO:0005886">
    <property type="term" value="C:plasma membrane"/>
    <property type="evidence" value="ECO:0007669"/>
    <property type="project" value="UniProtKB-ARBA"/>
</dbReference>
<evidence type="ECO:0000313" key="7">
    <source>
        <dbReference type="Proteomes" id="UP000318297"/>
    </source>
</evidence>
<sequence length="385" mass="41135">MPVLAEIGRWLRFSRLPRNIHPVAWWVWAISVAVAATWTTNPLLLLLLMAASTCVVLRRRGDAPWSRSFRLYVMLGATIVVLRVFFRIVFGGGEGTTVLLRLPDIPLPQWAAGIRLFGTVSAQSVLGGLYNGLQLAAMVLCVGAANALANPKRLLKAVPNGLYDVGTAVIVAVSVFPQLAESVQRVRRARRLRGGLGKRHAVRAVVIPVLADALDRSLLLAAAMDSRGYGRHGRDGARAGAITGALTIVGMIGVCIGAYNMLGPDPNFWLKWPALIGGLVLGCSGLFVASTRVRTTRYRPDPIDLTAVLVGACGLGTVVLMYAAKQWQPAHLVPTLQPLEWPVIDTLPLLAALVAMLPAWIAPHAPMSTSSSPETVVPQEIGVAA</sequence>
<comment type="subcellular location">
    <subcellularLocation>
        <location evidence="1">Membrane</location>
        <topology evidence="1">Multi-pass membrane protein</topology>
    </subcellularLocation>
</comment>
<evidence type="ECO:0000313" key="6">
    <source>
        <dbReference type="EMBL" id="TWE11246.1"/>
    </source>
</evidence>
<keyword evidence="4 5" id="KW-0472">Membrane</keyword>
<accession>A0A561E6K0</accession>
<name>A0A561E6K0_9MICO</name>
<dbReference type="OrthoDB" id="5187293at2"/>
<feature type="transmembrane region" description="Helical" evidence="5">
    <location>
        <begin position="129"/>
        <end position="149"/>
    </location>
</feature>
<keyword evidence="3 5" id="KW-1133">Transmembrane helix</keyword>
<dbReference type="RefSeq" id="WP_145224359.1">
    <property type="nucleotide sequence ID" value="NZ_VIVQ01000001.1"/>
</dbReference>
<dbReference type="InterPro" id="IPR003339">
    <property type="entry name" value="ABC/ECF_trnsptr_transmembrane"/>
</dbReference>
<evidence type="ECO:0000256" key="2">
    <source>
        <dbReference type="ARBA" id="ARBA00022692"/>
    </source>
</evidence>
<keyword evidence="2 5" id="KW-0812">Transmembrane</keyword>
<evidence type="ECO:0000256" key="3">
    <source>
        <dbReference type="ARBA" id="ARBA00022989"/>
    </source>
</evidence>
<feature type="transmembrane region" description="Helical" evidence="5">
    <location>
        <begin position="343"/>
        <end position="362"/>
    </location>
</feature>
<reference evidence="6 7" key="1">
    <citation type="submission" date="2019-06" db="EMBL/GenBank/DDBJ databases">
        <title>Sequencing the genomes of 1000 actinobacteria strains.</title>
        <authorList>
            <person name="Klenk H.-P."/>
        </authorList>
    </citation>
    <scope>NUCLEOTIDE SEQUENCE [LARGE SCALE GENOMIC DNA]</scope>
    <source>
        <strain evidence="6 7">DSM 19560</strain>
    </source>
</reference>
<feature type="transmembrane region" description="Helical" evidence="5">
    <location>
        <begin position="274"/>
        <end position="293"/>
    </location>
</feature>
<comment type="caution">
    <text evidence="6">The sequence shown here is derived from an EMBL/GenBank/DDBJ whole genome shotgun (WGS) entry which is preliminary data.</text>
</comment>
<dbReference type="AlphaFoldDB" id="A0A561E6K0"/>
<feature type="transmembrane region" description="Helical" evidence="5">
    <location>
        <begin position="25"/>
        <end position="57"/>
    </location>
</feature>
<feature type="transmembrane region" description="Helical" evidence="5">
    <location>
        <begin position="305"/>
        <end position="323"/>
    </location>
</feature>
<dbReference type="Pfam" id="PF02361">
    <property type="entry name" value="CbiQ"/>
    <property type="match status" value="1"/>
</dbReference>
<evidence type="ECO:0000256" key="1">
    <source>
        <dbReference type="ARBA" id="ARBA00004141"/>
    </source>
</evidence>
<evidence type="ECO:0000256" key="5">
    <source>
        <dbReference type="SAM" id="Phobius"/>
    </source>
</evidence>
<evidence type="ECO:0000256" key="4">
    <source>
        <dbReference type="ARBA" id="ARBA00023136"/>
    </source>
</evidence>
<dbReference type="EMBL" id="VIVQ01000001">
    <property type="protein sequence ID" value="TWE11246.1"/>
    <property type="molecule type" value="Genomic_DNA"/>
</dbReference>
<dbReference type="Proteomes" id="UP000318297">
    <property type="component" value="Unassembled WGS sequence"/>
</dbReference>
<protein>
    <submittedName>
        <fullName evidence="6">Energy-coupling factor transport system permease protein</fullName>
    </submittedName>
</protein>